<dbReference type="AlphaFoldDB" id="A0A085NTA7"/>
<organism evidence="2">
    <name type="scientific">Trichuris suis</name>
    <name type="common">pig whipworm</name>
    <dbReference type="NCBI Taxonomy" id="68888"/>
    <lineage>
        <taxon>Eukaryota</taxon>
        <taxon>Metazoa</taxon>
        <taxon>Ecdysozoa</taxon>
        <taxon>Nematoda</taxon>
        <taxon>Enoplea</taxon>
        <taxon>Dorylaimia</taxon>
        <taxon>Trichinellida</taxon>
        <taxon>Trichuridae</taxon>
        <taxon>Trichuris</taxon>
    </lineage>
</organism>
<evidence type="ECO:0000313" key="2">
    <source>
        <dbReference type="EMBL" id="KFD72703.1"/>
    </source>
</evidence>
<sequence length="99" mass="11385">MYKHYLGLQPTQRAEIMESKAEKTDPGYQISGMEPFRKLPQDKIPKKDARSLKGSMSGEKYKLVSTEWPLRESSPLQSRNILESLYGILPECQCSMVYL</sequence>
<reference evidence="2 3" key="1">
    <citation type="journal article" date="2014" name="Nat. Genet.">
        <title>Genome and transcriptome of the porcine whipworm Trichuris suis.</title>
        <authorList>
            <person name="Jex A.R."/>
            <person name="Nejsum P."/>
            <person name="Schwarz E.M."/>
            <person name="Hu L."/>
            <person name="Young N.D."/>
            <person name="Hall R.S."/>
            <person name="Korhonen P.K."/>
            <person name="Liao S."/>
            <person name="Thamsborg S."/>
            <person name="Xia J."/>
            <person name="Xu P."/>
            <person name="Wang S."/>
            <person name="Scheerlinck J.P."/>
            <person name="Hofmann A."/>
            <person name="Sternberg P.W."/>
            <person name="Wang J."/>
            <person name="Gasser R.B."/>
        </authorList>
    </citation>
    <scope>NUCLEOTIDE SEQUENCE [LARGE SCALE GENOMIC DNA]</scope>
    <source>
        <strain evidence="2">DCEP-RM93F</strain>
        <strain evidence="1">DCEP-RM93M</strain>
    </source>
</reference>
<name>A0A085NTA7_9BILA</name>
<keyword evidence="3" id="KW-1185">Reference proteome</keyword>
<evidence type="ECO:0000313" key="3">
    <source>
        <dbReference type="Proteomes" id="UP000030764"/>
    </source>
</evidence>
<dbReference type="EMBL" id="KL363189">
    <property type="protein sequence ID" value="KFD57317.1"/>
    <property type="molecule type" value="Genomic_DNA"/>
</dbReference>
<protein>
    <submittedName>
        <fullName evidence="2">Uncharacterized protein</fullName>
    </submittedName>
</protein>
<dbReference type="EMBL" id="KL367476">
    <property type="protein sequence ID" value="KFD72703.1"/>
    <property type="molecule type" value="Genomic_DNA"/>
</dbReference>
<dbReference type="Proteomes" id="UP000030764">
    <property type="component" value="Unassembled WGS sequence"/>
</dbReference>
<evidence type="ECO:0000313" key="1">
    <source>
        <dbReference type="EMBL" id="KFD57317.1"/>
    </source>
</evidence>
<proteinExistence type="predicted"/>
<accession>A0A085NTA7</accession>
<gene>
    <name evidence="1" type="ORF">M513_01828</name>
    <name evidence="2" type="ORF">M514_01828</name>
</gene>
<dbReference type="Proteomes" id="UP000030758">
    <property type="component" value="Unassembled WGS sequence"/>
</dbReference>